<dbReference type="EMBL" id="UYWY01021654">
    <property type="protein sequence ID" value="VDM44607.1"/>
    <property type="molecule type" value="Genomic_DNA"/>
</dbReference>
<proteinExistence type="predicted"/>
<protein>
    <submittedName>
        <fullName evidence="1 3">Uncharacterized protein</fullName>
    </submittedName>
</protein>
<dbReference type="Proteomes" id="UP000050794">
    <property type="component" value="Unassembled WGS sequence"/>
</dbReference>
<keyword evidence="2" id="KW-1185">Reference proteome</keyword>
<dbReference type="WBParaSite" id="TCNE_0001328601-mRNA-1">
    <property type="protein sequence ID" value="TCNE_0001328601-mRNA-1"/>
    <property type="gene ID" value="TCNE_0001328601"/>
</dbReference>
<accession>A0A183UXR6</accession>
<evidence type="ECO:0000313" key="2">
    <source>
        <dbReference type="Proteomes" id="UP000050794"/>
    </source>
</evidence>
<evidence type="ECO:0000313" key="3">
    <source>
        <dbReference type="WBParaSite" id="TCNE_0001328601-mRNA-1"/>
    </source>
</evidence>
<organism evidence="2 3">
    <name type="scientific">Toxocara canis</name>
    <name type="common">Canine roundworm</name>
    <dbReference type="NCBI Taxonomy" id="6265"/>
    <lineage>
        <taxon>Eukaryota</taxon>
        <taxon>Metazoa</taxon>
        <taxon>Ecdysozoa</taxon>
        <taxon>Nematoda</taxon>
        <taxon>Chromadorea</taxon>
        <taxon>Rhabditida</taxon>
        <taxon>Spirurina</taxon>
        <taxon>Ascaridomorpha</taxon>
        <taxon>Ascaridoidea</taxon>
        <taxon>Toxocaridae</taxon>
        <taxon>Toxocara</taxon>
    </lineage>
</organism>
<name>A0A183UXR6_TOXCA</name>
<evidence type="ECO:0000313" key="1">
    <source>
        <dbReference type="EMBL" id="VDM44607.1"/>
    </source>
</evidence>
<dbReference type="AlphaFoldDB" id="A0A183UXR6"/>
<gene>
    <name evidence="1" type="ORF">TCNE_LOCUS13286</name>
</gene>
<reference evidence="1 2" key="2">
    <citation type="submission" date="2018-11" db="EMBL/GenBank/DDBJ databases">
        <authorList>
            <consortium name="Pathogen Informatics"/>
        </authorList>
    </citation>
    <scope>NUCLEOTIDE SEQUENCE [LARGE SCALE GENOMIC DNA]</scope>
</reference>
<sequence length="88" mass="10284">MVLNEEEEEWIWSSVGWCRLFMRESVRPSCQPLVSVDGYDEGFAQKAIFASLLILSIRPERADLMLVNTDSAHVNSIWSRLRCLRRRL</sequence>
<reference evidence="3" key="1">
    <citation type="submission" date="2016-06" db="UniProtKB">
        <authorList>
            <consortium name="WormBaseParasite"/>
        </authorList>
    </citation>
    <scope>IDENTIFICATION</scope>
</reference>